<accession>A0A0V0RU72</accession>
<protein>
    <submittedName>
        <fullName evidence="1">Uncharacterized protein</fullName>
    </submittedName>
</protein>
<dbReference type="Proteomes" id="UP000054630">
    <property type="component" value="Unassembled WGS sequence"/>
</dbReference>
<gene>
    <name evidence="1" type="ORF">T07_8871</name>
</gene>
<name>A0A0V0RU72_9BILA</name>
<reference evidence="1 2" key="1">
    <citation type="submission" date="2015-01" db="EMBL/GenBank/DDBJ databases">
        <title>Evolution of Trichinella species and genotypes.</title>
        <authorList>
            <person name="Korhonen P.K."/>
            <person name="Edoardo P."/>
            <person name="Giuseppe L.R."/>
            <person name="Gasser R.B."/>
        </authorList>
    </citation>
    <scope>NUCLEOTIDE SEQUENCE [LARGE SCALE GENOMIC DNA]</scope>
    <source>
        <strain evidence="1">ISS37</strain>
    </source>
</reference>
<sequence>MVAGWQKPEQNSQLAAACPEKFGKPVGRSPEGNVSYSFRTECQCAEQFKQQQEKPGKIILSICYRRRRKTLEIKSQRPSLGPKYPPQPASSIRCVCNLDGDRDHGHR</sequence>
<dbReference type="AlphaFoldDB" id="A0A0V0RU72"/>
<evidence type="ECO:0000313" key="1">
    <source>
        <dbReference type="EMBL" id="KRX18025.1"/>
    </source>
</evidence>
<proteinExistence type="predicted"/>
<keyword evidence="2" id="KW-1185">Reference proteome</keyword>
<organism evidence="1 2">
    <name type="scientific">Trichinella nelsoni</name>
    <dbReference type="NCBI Taxonomy" id="6336"/>
    <lineage>
        <taxon>Eukaryota</taxon>
        <taxon>Metazoa</taxon>
        <taxon>Ecdysozoa</taxon>
        <taxon>Nematoda</taxon>
        <taxon>Enoplea</taxon>
        <taxon>Dorylaimia</taxon>
        <taxon>Trichinellida</taxon>
        <taxon>Trichinellidae</taxon>
        <taxon>Trichinella</taxon>
    </lineage>
</organism>
<dbReference type="EMBL" id="JYDL01000078">
    <property type="protein sequence ID" value="KRX18025.1"/>
    <property type="molecule type" value="Genomic_DNA"/>
</dbReference>
<evidence type="ECO:0000313" key="2">
    <source>
        <dbReference type="Proteomes" id="UP000054630"/>
    </source>
</evidence>
<comment type="caution">
    <text evidence="1">The sequence shown here is derived from an EMBL/GenBank/DDBJ whole genome shotgun (WGS) entry which is preliminary data.</text>
</comment>